<evidence type="ECO:0000313" key="2">
    <source>
        <dbReference type="Proteomes" id="UP000182444"/>
    </source>
</evidence>
<dbReference type="RefSeq" id="XP_499737.2">
    <property type="nucleotide sequence ID" value="XM_499737.3"/>
</dbReference>
<gene>
    <name evidence="1" type="ORF">YALI1_A04006g</name>
</gene>
<dbReference type="KEGG" id="yli:2906298"/>
<dbReference type="OrthoDB" id="4082590at2759"/>
<protein>
    <submittedName>
        <fullName evidence="1">Uncharacterized protein</fullName>
    </submittedName>
</protein>
<proteinExistence type="predicted"/>
<dbReference type="GeneID" id="2906298"/>
<dbReference type="VEuPathDB" id="FungiDB:YALI0_A03817g"/>
<organism evidence="1 2">
    <name type="scientific">Yarrowia lipolytica</name>
    <name type="common">Candida lipolytica</name>
    <dbReference type="NCBI Taxonomy" id="4952"/>
    <lineage>
        <taxon>Eukaryota</taxon>
        <taxon>Fungi</taxon>
        <taxon>Dikarya</taxon>
        <taxon>Ascomycota</taxon>
        <taxon>Saccharomycotina</taxon>
        <taxon>Dipodascomycetes</taxon>
        <taxon>Dipodascales</taxon>
        <taxon>Dipodascales incertae sedis</taxon>
        <taxon>Yarrowia</taxon>
    </lineage>
</organism>
<accession>A0A1H6Q5U0</accession>
<dbReference type="EMBL" id="CP017553">
    <property type="protein sequence ID" value="AOW00228.1"/>
    <property type="molecule type" value="Genomic_DNA"/>
</dbReference>
<reference evidence="1 2" key="1">
    <citation type="journal article" date="2016" name="PLoS ONE">
        <title>Sequence Assembly of Yarrowia lipolytica Strain W29/CLIB89 Shows Transposable Element Diversity.</title>
        <authorList>
            <person name="Magnan C."/>
            <person name="Yu J."/>
            <person name="Chang I."/>
            <person name="Jahn E."/>
            <person name="Kanomata Y."/>
            <person name="Wu J."/>
            <person name="Zeller M."/>
            <person name="Oakes M."/>
            <person name="Baldi P."/>
            <person name="Sandmeyer S."/>
        </authorList>
    </citation>
    <scope>NUCLEOTIDE SEQUENCE [LARGE SCALE GENOMIC DNA]</scope>
    <source>
        <strain evidence="2">CLIB89(W29)</strain>
    </source>
</reference>
<dbReference type="Proteomes" id="UP000182444">
    <property type="component" value="Chromosome 1A"/>
</dbReference>
<name>A0A1H6Q5U0_YARLL</name>
<sequence>MLFLKTIALAATAVLAQVYEPTSDIHFYAQSQDNVAPWSQSLLTVQDSTLVAVTTLTPNDTTSAFDTHDDNFIARNGKFLAATANNGLVLSDSAPTRQLKWVSGSLNVVDNGKTSQLVACPSTANNTWVITLNSNCTKGFRVAVKPRTIAKNTNTFSQIPVNITHSSSNITGPVSIAKPEPAKEDDKHNGAMTNSAGAVVVAVALVAVLF</sequence>
<dbReference type="VEuPathDB" id="FungiDB:YALI1_A04006g"/>
<evidence type="ECO:0000313" key="1">
    <source>
        <dbReference type="EMBL" id="AOW00228.1"/>
    </source>
</evidence>
<dbReference type="AlphaFoldDB" id="A0A1H6Q5U0"/>